<dbReference type="EMBL" id="CAKMRJ010003334">
    <property type="protein sequence ID" value="CAH1430792.1"/>
    <property type="molecule type" value="Genomic_DNA"/>
</dbReference>
<name>A0AAU9MW86_9ASTR</name>
<evidence type="ECO:0000313" key="1">
    <source>
        <dbReference type="EMBL" id="CAH1430792.1"/>
    </source>
</evidence>
<keyword evidence="2" id="KW-1185">Reference proteome</keyword>
<reference evidence="1 2" key="1">
    <citation type="submission" date="2022-01" db="EMBL/GenBank/DDBJ databases">
        <authorList>
            <person name="Xiong W."/>
            <person name="Schranz E."/>
        </authorList>
    </citation>
    <scope>NUCLEOTIDE SEQUENCE [LARGE SCALE GENOMIC DNA]</scope>
</reference>
<dbReference type="AlphaFoldDB" id="A0AAU9MW86"/>
<comment type="caution">
    <text evidence="1">The sequence shown here is derived from an EMBL/GenBank/DDBJ whole genome shotgun (WGS) entry which is preliminary data.</text>
</comment>
<proteinExistence type="predicted"/>
<evidence type="ECO:0000313" key="2">
    <source>
        <dbReference type="Proteomes" id="UP001157418"/>
    </source>
</evidence>
<gene>
    <name evidence="1" type="ORF">LVIROSA_LOCUS17543</name>
</gene>
<organism evidence="1 2">
    <name type="scientific">Lactuca virosa</name>
    <dbReference type="NCBI Taxonomy" id="75947"/>
    <lineage>
        <taxon>Eukaryota</taxon>
        <taxon>Viridiplantae</taxon>
        <taxon>Streptophyta</taxon>
        <taxon>Embryophyta</taxon>
        <taxon>Tracheophyta</taxon>
        <taxon>Spermatophyta</taxon>
        <taxon>Magnoliopsida</taxon>
        <taxon>eudicotyledons</taxon>
        <taxon>Gunneridae</taxon>
        <taxon>Pentapetalae</taxon>
        <taxon>asterids</taxon>
        <taxon>campanulids</taxon>
        <taxon>Asterales</taxon>
        <taxon>Asteraceae</taxon>
        <taxon>Cichorioideae</taxon>
        <taxon>Cichorieae</taxon>
        <taxon>Lactucinae</taxon>
        <taxon>Lactuca</taxon>
    </lineage>
</organism>
<protein>
    <submittedName>
        <fullName evidence="1">Uncharacterized protein</fullName>
    </submittedName>
</protein>
<accession>A0AAU9MW86</accession>
<dbReference type="Proteomes" id="UP001157418">
    <property type="component" value="Unassembled WGS sequence"/>
</dbReference>
<sequence>MSTSMSNPTELYPLVELNFKCVFLRNPFPYNHGIKFTFTDHDFVRMTYSECITFPERFMQESIKKLFYYEPSNTLLYGITPITHDEYYDDFIFDDYRTDGIISLYVDHVGEG</sequence>